<dbReference type="EMBL" id="JAVDYG010000001">
    <property type="protein sequence ID" value="MDR7362359.1"/>
    <property type="molecule type" value="Genomic_DNA"/>
</dbReference>
<dbReference type="RefSeq" id="WP_310301677.1">
    <property type="nucleotide sequence ID" value="NZ_BAAAPS010000008.1"/>
</dbReference>
<accession>A0ABU2BWW9</accession>
<feature type="transmembrane region" description="Helical" evidence="1">
    <location>
        <begin position="20"/>
        <end position="39"/>
    </location>
</feature>
<comment type="similarity">
    <text evidence="1">Belongs to the SURF1 family.</text>
</comment>
<keyword evidence="4" id="KW-1185">Reference proteome</keyword>
<keyword evidence="1" id="KW-0812">Transmembrane</keyword>
<proteinExistence type="inferred from homology"/>
<keyword evidence="1" id="KW-1133">Transmembrane helix</keyword>
<sequence length="292" mass="30779">MPPTPARHPSTVRVLVGPPLLLLHLAGVLAVSAAGWLGWWQVGAWQAHREDRAAAIATADPVPLDRALGPDDAFSGEDVGRPVEVRGQWLPQVLHVDQRHRTADPASASGAWQVGLLQVCDDGADCAGASTLPVVLGWTPTTQGGLAPRGRVDLTGWLQPSESSDEVGGPVTGDVLPALRTADLLDRVPHDVYSGYVILRSPAAQRGDLVPVTPESLPDPPASTALRNLFYGVEWWVFAGFAAYLWFQWSRDAVRTAQGRGGTDGTDGTAGTDGEGPTADPTPDPRPIVSSP</sequence>
<keyword evidence="1" id="KW-1003">Cell membrane</keyword>
<evidence type="ECO:0000313" key="4">
    <source>
        <dbReference type="Proteomes" id="UP001183648"/>
    </source>
</evidence>
<evidence type="ECO:0000256" key="2">
    <source>
        <dbReference type="SAM" id="MobiDB-lite"/>
    </source>
</evidence>
<evidence type="ECO:0000256" key="1">
    <source>
        <dbReference type="RuleBase" id="RU363076"/>
    </source>
</evidence>
<evidence type="ECO:0000313" key="3">
    <source>
        <dbReference type="EMBL" id="MDR7362359.1"/>
    </source>
</evidence>
<comment type="caution">
    <text evidence="1">Lacks conserved residue(s) required for the propagation of feature annotation.</text>
</comment>
<gene>
    <name evidence="3" type="ORF">J2S63_001912</name>
</gene>
<reference evidence="3 4" key="1">
    <citation type="submission" date="2023-07" db="EMBL/GenBank/DDBJ databases">
        <title>Sequencing the genomes of 1000 actinobacteria strains.</title>
        <authorList>
            <person name="Klenk H.-P."/>
        </authorList>
    </citation>
    <scope>NUCLEOTIDE SEQUENCE [LARGE SCALE GENOMIC DNA]</scope>
    <source>
        <strain evidence="3 4">DSM 19426</strain>
    </source>
</reference>
<feature type="region of interest" description="Disordered" evidence="2">
    <location>
        <begin position="257"/>
        <end position="292"/>
    </location>
</feature>
<comment type="subcellular location">
    <subcellularLocation>
        <location evidence="1">Cell membrane</location>
        <topology evidence="1">Multi-pass membrane protein</topology>
    </subcellularLocation>
</comment>
<dbReference type="Pfam" id="PF02104">
    <property type="entry name" value="SURF1"/>
    <property type="match status" value="1"/>
</dbReference>
<name>A0ABU2BWW9_9ACTN</name>
<feature type="compositionally biased region" description="Low complexity" evidence="2">
    <location>
        <begin position="266"/>
        <end position="279"/>
    </location>
</feature>
<protein>
    <recommendedName>
        <fullName evidence="1">SURF1-like protein</fullName>
    </recommendedName>
</protein>
<organism evidence="3 4">
    <name type="scientific">Nocardioides marmoribigeumensis</name>
    <dbReference type="NCBI Taxonomy" id="433649"/>
    <lineage>
        <taxon>Bacteria</taxon>
        <taxon>Bacillati</taxon>
        <taxon>Actinomycetota</taxon>
        <taxon>Actinomycetes</taxon>
        <taxon>Propionibacteriales</taxon>
        <taxon>Nocardioidaceae</taxon>
        <taxon>Nocardioides</taxon>
    </lineage>
</organism>
<keyword evidence="1" id="KW-0472">Membrane</keyword>
<dbReference type="InterPro" id="IPR002994">
    <property type="entry name" value="Surf1/Shy1"/>
</dbReference>
<dbReference type="Proteomes" id="UP001183648">
    <property type="component" value="Unassembled WGS sequence"/>
</dbReference>
<comment type="caution">
    <text evidence="3">The sequence shown here is derived from an EMBL/GenBank/DDBJ whole genome shotgun (WGS) entry which is preliminary data.</text>
</comment>